<proteinExistence type="inferred from homology"/>
<feature type="domain" description="Riboflavin kinase" evidence="16">
    <location>
        <begin position="145"/>
        <end position="268"/>
    </location>
</feature>
<dbReference type="EC" id="2.7.1.26" evidence="15"/>
<evidence type="ECO:0000256" key="12">
    <source>
        <dbReference type="ARBA" id="ARBA00023268"/>
    </source>
</evidence>
<dbReference type="Pfam" id="PF01687">
    <property type="entry name" value="Flavokinase"/>
    <property type="match status" value="1"/>
</dbReference>
<evidence type="ECO:0000256" key="3">
    <source>
        <dbReference type="ARBA" id="ARBA00005201"/>
    </source>
</evidence>
<comment type="pathway">
    <text evidence="3 15">Cofactor biosynthesis; FMN biosynthesis; FMN from riboflavin (ATP route): step 1/1.</text>
</comment>
<dbReference type="SMART" id="SM00904">
    <property type="entry name" value="Flavokinase"/>
    <property type="match status" value="1"/>
</dbReference>
<dbReference type="KEGG" id="sinu:IMZ28_08670"/>
<dbReference type="SUPFAM" id="SSF82114">
    <property type="entry name" value="Riboflavin kinase-like"/>
    <property type="match status" value="1"/>
</dbReference>
<dbReference type="InterPro" id="IPR015864">
    <property type="entry name" value="FAD_synthase"/>
</dbReference>
<keyword evidence="12" id="KW-0511">Multifunctional enzyme</keyword>
<dbReference type="GO" id="GO:0006747">
    <property type="term" value="P:FAD biosynthetic process"/>
    <property type="evidence" value="ECO:0007669"/>
    <property type="project" value="UniProtKB-UniRule"/>
</dbReference>
<keyword evidence="11 15" id="KW-0067">ATP-binding</keyword>
<dbReference type="GO" id="GO:0009398">
    <property type="term" value="P:FMN biosynthetic process"/>
    <property type="evidence" value="ECO:0007669"/>
    <property type="project" value="UniProtKB-UniRule"/>
</dbReference>
<keyword evidence="5 15" id="KW-0288">FMN</keyword>
<dbReference type="UniPathway" id="UPA00276">
    <property type="reaction ID" value="UER00406"/>
</dbReference>
<name>A0A7M1S231_9BACT</name>
<keyword evidence="10 15" id="KW-0274">FAD</keyword>
<dbReference type="RefSeq" id="WP_197548177.1">
    <property type="nucleotide sequence ID" value="NZ_CP063164.1"/>
</dbReference>
<evidence type="ECO:0000256" key="15">
    <source>
        <dbReference type="PIRNR" id="PIRNR004491"/>
    </source>
</evidence>
<evidence type="ECO:0000313" key="17">
    <source>
        <dbReference type="EMBL" id="QOR61503.1"/>
    </source>
</evidence>
<dbReference type="UniPathway" id="UPA00277">
    <property type="reaction ID" value="UER00407"/>
</dbReference>
<dbReference type="SUPFAM" id="SSF52374">
    <property type="entry name" value="Nucleotidylyl transferase"/>
    <property type="match status" value="1"/>
</dbReference>
<evidence type="ECO:0000256" key="5">
    <source>
        <dbReference type="ARBA" id="ARBA00022643"/>
    </source>
</evidence>
<dbReference type="InterPro" id="IPR023465">
    <property type="entry name" value="Riboflavin_kinase_dom_sf"/>
</dbReference>
<evidence type="ECO:0000256" key="9">
    <source>
        <dbReference type="ARBA" id="ARBA00022777"/>
    </source>
</evidence>
<evidence type="ECO:0000256" key="7">
    <source>
        <dbReference type="ARBA" id="ARBA00022695"/>
    </source>
</evidence>
<dbReference type="GO" id="GO:0008531">
    <property type="term" value="F:riboflavin kinase activity"/>
    <property type="evidence" value="ECO:0007669"/>
    <property type="project" value="UniProtKB-UniRule"/>
</dbReference>
<evidence type="ECO:0000256" key="2">
    <source>
        <dbReference type="ARBA" id="ARBA00004726"/>
    </source>
</evidence>
<dbReference type="InterPro" id="IPR002606">
    <property type="entry name" value="Riboflavin_kinase_bac"/>
</dbReference>
<keyword evidence="7 15" id="KW-0548">Nucleotidyltransferase</keyword>
<dbReference type="EC" id="2.7.7.2" evidence="15"/>
<protein>
    <recommendedName>
        <fullName evidence="15">Riboflavin biosynthesis protein</fullName>
    </recommendedName>
    <domain>
        <recommendedName>
            <fullName evidence="15">Riboflavin kinase</fullName>
            <ecNumber evidence="15">2.7.1.26</ecNumber>
        </recommendedName>
        <alternativeName>
            <fullName evidence="15">Flavokinase</fullName>
        </alternativeName>
    </domain>
    <domain>
        <recommendedName>
            <fullName evidence="15">FMN adenylyltransferase</fullName>
            <ecNumber evidence="15">2.7.7.2</ecNumber>
        </recommendedName>
        <alternativeName>
            <fullName evidence="15">FAD pyrophosphorylase</fullName>
        </alternativeName>
        <alternativeName>
            <fullName evidence="15">FAD synthase</fullName>
        </alternativeName>
    </domain>
</protein>
<keyword evidence="4 15" id="KW-0285">Flavoprotein</keyword>
<dbReference type="InterPro" id="IPR023468">
    <property type="entry name" value="Riboflavin_kinase"/>
</dbReference>
<gene>
    <name evidence="17" type="ORF">IMZ28_08670</name>
</gene>
<dbReference type="InterPro" id="IPR015865">
    <property type="entry name" value="Riboflavin_kinase_bac/euk"/>
</dbReference>
<evidence type="ECO:0000313" key="18">
    <source>
        <dbReference type="Proteomes" id="UP000595074"/>
    </source>
</evidence>
<dbReference type="PANTHER" id="PTHR22749:SF6">
    <property type="entry name" value="RIBOFLAVIN KINASE"/>
    <property type="match status" value="1"/>
</dbReference>
<organism evidence="17 18">
    <name type="scientific">Sulfurovum indicum</name>
    <dbReference type="NCBI Taxonomy" id="2779528"/>
    <lineage>
        <taxon>Bacteria</taxon>
        <taxon>Pseudomonadati</taxon>
        <taxon>Campylobacterota</taxon>
        <taxon>Epsilonproteobacteria</taxon>
        <taxon>Campylobacterales</taxon>
        <taxon>Sulfurovaceae</taxon>
        <taxon>Sulfurovum</taxon>
    </lineage>
</organism>
<keyword evidence="18" id="KW-1185">Reference proteome</keyword>
<dbReference type="GO" id="GO:0005524">
    <property type="term" value="F:ATP binding"/>
    <property type="evidence" value="ECO:0007669"/>
    <property type="project" value="UniProtKB-UniRule"/>
</dbReference>
<dbReference type="Proteomes" id="UP000595074">
    <property type="component" value="Chromosome"/>
</dbReference>
<comment type="similarity">
    <text evidence="15">Belongs to the ribF family.</text>
</comment>
<evidence type="ECO:0000256" key="4">
    <source>
        <dbReference type="ARBA" id="ARBA00022630"/>
    </source>
</evidence>
<dbReference type="EMBL" id="CP063164">
    <property type="protein sequence ID" value="QOR61503.1"/>
    <property type="molecule type" value="Genomic_DNA"/>
</dbReference>
<keyword evidence="6 15" id="KW-0808">Transferase</keyword>
<dbReference type="GO" id="GO:0003919">
    <property type="term" value="F:FMN adenylyltransferase activity"/>
    <property type="evidence" value="ECO:0007669"/>
    <property type="project" value="UniProtKB-UniRule"/>
</dbReference>
<comment type="function">
    <text evidence="1">Catalyzes the phosphorylation of riboflavin to FMN followed by the adenylation of FMN to FAD.</text>
</comment>
<dbReference type="Gene3D" id="2.40.30.30">
    <property type="entry name" value="Riboflavin kinase-like"/>
    <property type="match status" value="1"/>
</dbReference>
<evidence type="ECO:0000256" key="11">
    <source>
        <dbReference type="ARBA" id="ARBA00022840"/>
    </source>
</evidence>
<evidence type="ECO:0000256" key="13">
    <source>
        <dbReference type="ARBA" id="ARBA00047880"/>
    </source>
</evidence>
<keyword evidence="9 15" id="KW-0418">Kinase</keyword>
<comment type="pathway">
    <text evidence="2 15">Cofactor biosynthesis; FAD biosynthesis; FAD from FMN: step 1/1.</text>
</comment>
<dbReference type="Pfam" id="PF06574">
    <property type="entry name" value="FAD_syn"/>
    <property type="match status" value="1"/>
</dbReference>
<evidence type="ECO:0000256" key="6">
    <source>
        <dbReference type="ARBA" id="ARBA00022679"/>
    </source>
</evidence>
<evidence type="ECO:0000256" key="1">
    <source>
        <dbReference type="ARBA" id="ARBA00002121"/>
    </source>
</evidence>
<sequence>MYSNSIKSIAIGSFDGIHIAHKALIDRAEAVVVIERNGGYLTPGYKRTFYTDKPCYFYHFDKIRSLTPEAFVAKLEEDFPALEKIVVGYDFSFGKEKVGDVSVLTDLFHKEVVIIPEITYDGTSVHSRTIRQYLREGNIMMVNHLLGRKYRIDGQRVSGQGIGEKSLVPTLNLRVIHYQLPTEGVYATRTKVGGKWFKSVTFLGYRATTDGSFAVETHILDQALEYDINGDIWVEFHAFIRENQKFDTLKELKLQIFEDIEVGKKLLEGFC</sequence>
<comment type="catalytic activity">
    <reaction evidence="13 15">
        <text>riboflavin + ATP = FMN + ADP + H(+)</text>
        <dbReference type="Rhea" id="RHEA:14357"/>
        <dbReference type="ChEBI" id="CHEBI:15378"/>
        <dbReference type="ChEBI" id="CHEBI:30616"/>
        <dbReference type="ChEBI" id="CHEBI:57986"/>
        <dbReference type="ChEBI" id="CHEBI:58210"/>
        <dbReference type="ChEBI" id="CHEBI:456216"/>
        <dbReference type="EC" id="2.7.1.26"/>
    </reaction>
</comment>
<dbReference type="PANTHER" id="PTHR22749">
    <property type="entry name" value="RIBOFLAVIN KINASE/FMN ADENYLYLTRANSFERASE"/>
    <property type="match status" value="1"/>
</dbReference>
<evidence type="ECO:0000256" key="14">
    <source>
        <dbReference type="ARBA" id="ARBA00049494"/>
    </source>
</evidence>
<dbReference type="AlphaFoldDB" id="A0A7M1S231"/>
<reference evidence="17 18" key="1">
    <citation type="submission" date="2020-10" db="EMBL/GenBank/DDBJ databases">
        <title>The genome of sulfurovum sp.</title>
        <authorList>
            <person name="Xie S."/>
            <person name="Shao Z."/>
            <person name="Jiang L."/>
        </authorList>
    </citation>
    <scope>NUCLEOTIDE SEQUENCE [LARGE SCALE GENOMIC DNA]</scope>
    <source>
        <strain evidence="17 18">ST-419</strain>
    </source>
</reference>
<keyword evidence="8 15" id="KW-0547">Nucleotide-binding</keyword>
<dbReference type="NCBIfam" id="NF004162">
    <property type="entry name" value="PRK05627.1-5"/>
    <property type="match status" value="1"/>
</dbReference>
<dbReference type="PIRSF" id="PIRSF004491">
    <property type="entry name" value="FAD_Synth"/>
    <property type="match status" value="1"/>
</dbReference>
<dbReference type="GO" id="GO:0009231">
    <property type="term" value="P:riboflavin biosynthetic process"/>
    <property type="evidence" value="ECO:0007669"/>
    <property type="project" value="InterPro"/>
</dbReference>
<evidence type="ECO:0000259" key="16">
    <source>
        <dbReference type="SMART" id="SM00904"/>
    </source>
</evidence>
<dbReference type="Gene3D" id="3.40.50.620">
    <property type="entry name" value="HUPs"/>
    <property type="match status" value="1"/>
</dbReference>
<dbReference type="InterPro" id="IPR014729">
    <property type="entry name" value="Rossmann-like_a/b/a_fold"/>
</dbReference>
<evidence type="ECO:0000256" key="10">
    <source>
        <dbReference type="ARBA" id="ARBA00022827"/>
    </source>
</evidence>
<evidence type="ECO:0000256" key="8">
    <source>
        <dbReference type="ARBA" id="ARBA00022741"/>
    </source>
</evidence>
<accession>A0A7M1S231</accession>
<comment type="catalytic activity">
    <reaction evidence="14 15">
        <text>FMN + ATP + H(+) = FAD + diphosphate</text>
        <dbReference type="Rhea" id="RHEA:17237"/>
        <dbReference type="ChEBI" id="CHEBI:15378"/>
        <dbReference type="ChEBI" id="CHEBI:30616"/>
        <dbReference type="ChEBI" id="CHEBI:33019"/>
        <dbReference type="ChEBI" id="CHEBI:57692"/>
        <dbReference type="ChEBI" id="CHEBI:58210"/>
        <dbReference type="EC" id="2.7.7.2"/>
    </reaction>
</comment>